<dbReference type="EMBL" id="GHJT01000201">
    <property type="protein sequence ID" value="MOY34172.1"/>
    <property type="molecule type" value="Transcribed_RNA"/>
</dbReference>
<name>A0A4D5RAU3_IXOSC</name>
<sequence length="99" mass="11978">MQKVSRLPWCSWTVWFYQFVWCSDKSSAKSCTTCPILRRPALQCRPRRGFASWRFQILPPRNKRADSRQLLDVINVHVRFLLPRRILRSSNKRKYTHKD</sequence>
<proteinExistence type="predicted"/>
<keyword evidence="1" id="KW-0732">Signal</keyword>
<reference evidence="2" key="1">
    <citation type="submission" date="2019-04" db="EMBL/GenBank/DDBJ databases">
        <title>An insight into the mialome of Ixodes scapularis.</title>
        <authorList>
            <person name="Ribeiro J.M."/>
            <person name="Mather T.N."/>
            <person name="Karim S."/>
        </authorList>
    </citation>
    <scope>NUCLEOTIDE SEQUENCE</scope>
</reference>
<feature type="chain" id="PRO_5020021026" evidence="1">
    <location>
        <begin position="23"/>
        <end position="99"/>
    </location>
</feature>
<protein>
    <submittedName>
        <fullName evidence="2">Putative secreted protein</fullName>
    </submittedName>
</protein>
<evidence type="ECO:0000256" key="1">
    <source>
        <dbReference type="SAM" id="SignalP"/>
    </source>
</evidence>
<dbReference type="AlphaFoldDB" id="A0A4D5RAU3"/>
<evidence type="ECO:0000313" key="2">
    <source>
        <dbReference type="EMBL" id="MOY34172.1"/>
    </source>
</evidence>
<feature type="signal peptide" evidence="1">
    <location>
        <begin position="1"/>
        <end position="22"/>
    </location>
</feature>
<accession>A0A4D5RAU3</accession>
<organism evidence="2">
    <name type="scientific">Ixodes scapularis</name>
    <name type="common">Black-legged tick</name>
    <name type="synonym">Deer tick</name>
    <dbReference type="NCBI Taxonomy" id="6945"/>
    <lineage>
        <taxon>Eukaryota</taxon>
        <taxon>Metazoa</taxon>
        <taxon>Ecdysozoa</taxon>
        <taxon>Arthropoda</taxon>
        <taxon>Chelicerata</taxon>
        <taxon>Arachnida</taxon>
        <taxon>Acari</taxon>
        <taxon>Parasitiformes</taxon>
        <taxon>Ixodida</taxon>
        <taxon>Ixodoidea</taxon>
        <taxon>Ixodidae</taxon>
        <taxon>Ixodinae</taxon>
        <taxon>Ixodes</taxon>
    </lineage>
</organism>